<comment type="caution">
    <text evidence="2">The sequence shown here is derived from an EMBL/GenBank/DDBJ whole genome shotgun (WGS) entry which is preliminary data.</text>
</comment>
<reference evidence="2 3" key="1">
    <citation type="journal article" date="2019" name="Sci. Data">
        <title>Hybrid genome assembly and annotation of Danionella translucida.</title>
        <authorList>
            <person name="Kadobianskyi M."/>
            <person name="Schulze L."/>
            <person name="Schuelke M."/>
            <person name="Judkewitz B."/>
        </authorList>
    </citation>
    <scope>NUCLEOTIDE SEQUENCE [LARGE SCALE GENOMIC DNA]</scope>
    <source>
        <strain evidence="2 3">Bolton</strain>
    </source>
</reference>
<evidence type="ECO:0000313" key="2">
    <source>
        <dbReference type="EMBL" id="TRY98821.1"/>
    </source>
</evidence>
<feature type="compositionally biased region" description="Basic and acidic residues" evidence="1">
    <location>
        <begin position="87"/>
        <end position="98"/>
    </location>
</feature>
<dbReference type="EMBL" id="SRMA01025137">
    <property type="protein sequence ID" value="TRY98821.1"/>
    <property type="molecule type" value="Genomic_DNA"/>
</dbReference>
<gene>
    <name evidence="2" type="ORF">DNTS_035639</name>
</gene>
<proteinExistence type="predicted"/>
<dbReference type="AlphaFoldDB" id="A0A553R9G2"/>
<dbReference type="Proteomes" id="UP000316079">
    <property type="component" value="Unassembled WGS sequence"/>
</dbReference>
<keyword evidence="3" id="KW-1185">Reference proteome</keyword>
<accession>A0A553R9G2</accession>
<feature type="compositionally biased region" description="Polar residues" evidence="1">
    <location>
        <begin position="69"/>
        <end position="79"/>
    </location>
</feature>
<name>A0A553R9G2_9TELE</name>
<sequence>MVSDVKTVLHRKFGRARAAVAPLAIVPSPGQRREASEILFSKAPRCGEQHAAVVQKSNGGHPLFPPAGSSPQPEASSSDARLKKLQGARDWERGTAGG</sequence>
<evidence type="ECO:0000256" key="1">
    <source>
        <dbReference type="SAM" id="MobiDB-lite"/>
    </source>
</evidence>
<organism evidence="2 3">
    <name type="scientific">Danionella cerebrum</name>
    <dbReference type="NCBI Taxonomy" id="2873325"/>
    <lineage>
        <taxon>Eukaryota</taxon>
        <taxon>Metazoa</taxon>
        <taxon>Chordata</taxon>
        <taxon>Craniata</taxon>
        <taxon>Vertebrata</taxon>
        <taxon>Euteleostomi</taxon>
        <taxon>Actinopterygii</taxon>
        <taxon>Neopterygii</taxon>
        <taxon>Teleostei</taxon>
        <taxon>Ostariophysi</taxon>
        <taxon>Cypriniformes</taxon>
        <taxon>Danionidae</taxon>
        <taxon>Danioninae</taxon>
        <taxon>Danionella</taxon>
    </lineage>
</organism>
<evidence type="ECO:0000313" key="3">
    <source>
        <dbReference type="Proteomes" id="UP000316079"/>
    </source>
</evidence>
<protein>
    <submittedName>
        <fullName evidence="2">Uncharacterized protein</fullName>
    </submittedName>
</protein>
<feature type="region of interest" description="Disordered" evidence="1">
    <location>
        <begin position="55"/>
        <end position="98"/>
    </location>
</feature>